<keyword evidence="11" id="KW-1185">Reference proteome</keyword>
<feature type="compositionally biased region" description="Polar residues" evidence="7">
    <location>
        <begin position="168"/>
        <end position="183"/>
    </location>
</feature>
<dbReference type="InterPro" id="IPR056773">
    <property type="entry name" value="WHD_ORC2"/>
</dbReference>
<comment type="function">
    <text evidence="6">Component of the origin recognition complex (ORC) that binds origins of replication. DNA-binding is ATP-dependent. ORC is required to assemble the pre-replication complex necessary to initiate DNA replication.</text>
</comment>
<comment type="subunit">
    <text evidence="6">Component of the origin recognition complex (ORC).</text>
</comment>
<dbReference type="PANTHER" id="PTHR14052:SF0">
    <property type="entry name" value="ORIGIN RECOGNITION COMPLEX SUBUNIT 2"/>
    <property type="match status" value="1"/>
</dbReference>
<dbReference type="Pfam" id="PF24882">
    <property type="entry name" value="WHD_ORC2"/>
    <property type="match status" value="1"/>
</dbReference>
<dbReference type="Proteomes" id="UP000886998">
    <property type="component" value="Unassembled WGS sequence"/>
</dbReference>
<evidence type="ECO:0000259" key="9">
    <source>
        <dbReference type="Pfam" id="PF24882"/>
    </source>
</evidence>
<evidence type="ECO:0000256" key="5">
    <source>
        <dbReference type="ARBA" id="ARBA00023242"/>
    </source>
</evidence>
<dbReference type="GO" id="GO:0005664">
    <property type="term" value="C:nuclear origin of replication recognition complex"/>
    <property type="evidence" value="ECO:0007669"/>
    <property type="project" value="UniProtKB-UniRule"/>
</dbReference>
<dbReference type="GO" id="GO:0003688">
    <property type="term" value="F:DNA replication origin binding"/>
    <property type="evidence" value="ECO:0007669"/>
    <property type="project" value="UniProtKB-UniRule"/>
</dbReference>
<keyword evidence="4 6" id="KW-0235">DNA replication</keyword>
<keyword evidence="5 6" id="KW-0539">Nucleus</keyword>
<proteinExistence type="inferred from homology"/>
<evidence type="ECO:0000256" key="2">
    <source>
        <dbReference type="ARBA" id="ARBA00007421"/>
    </source>
</evidence>
<comment type="similarity">
    <text evidence="2 6">Belongs to the ORC2 family.</text>
</comment>
<dbReference type="Pfam" id="PF04084">
    <property type="entry name" value="RecA-like_ORC2"/>
    <property type="match status" value="1"/>
</dbReference>
<feature type="compositionally biased region" description="Polar residues" evidence="7">
    <location>
        <begin position="124"/>
        <end position="136"/>
    </location>
</feature>
<reference evidence="10" key="1">
    <citation type="submission" date="2020-08" db="EMBL/GenBank/DDBJ databases">
        <title>Multicomponent nature underlies the extraordinary mechanical properties of spider dragline silk.</title>
        <authorList>
            <person name="Kono N."/>
            <person name="Nakamura H."/>
            <person name="Mori M."/>
            <person name="Yoshida Y."/>
            <person name="Ohtoshi R."/>
            <person name="Malay A.D."/>
            <person name="Moran D.A.P."/>
            <person name="Tomita M."/>
            <person name="Numata K."/>
            <person name="Arakawa K."/>
        </authorList>
    </citation>
    <scope>NUCLEOTIDE SEQUENCE</scope>
</reference>
<evidence type="ECO:0000256" key="7">
    <source>
        <dbReference type="SAM" id="MobiDB-lite"/>
    </source>
</evidence>
<dbReference type="InterPro" id="IPR007220">
    <property type="entry name" value="ORC2"/>
</dbReference>
<dbReference type="EMBL" id="BMAV01012939">
    <property type="protein sequence ID" value="GFY60032.1"/>
    <property type="molecule type" value="Genomic_DNA"/>
</dbReference>
<comment type="subcellular location">
    <subcellularLocation>
        <location evidence="1 6">Nucleus</location>
    </subcellularLocation>
</comment>
<dbReference type="AlphaFoldDB" id="A0A8X7CB99"/>
<evidence type="ECO:0000313" key="11">
    <source>
        <dbReference type="Proteomes" id="UP000886998"/>
    </source>
</evidence>
<evidence type="ECO:0000256" key="6">
    <source>
        <dbReference type="RuleBase" id="RU368084"/>
    </source>
</evidence>
<evidence type="ECO:0000256" key="3">
    <source>
        <dbReference type="ARBA" id="ARBA00019080"/>
    </source>
</evidence>
<evidence type="ECO:0000259" key="8">
    <source>
        <dbReference type="Pfam" id="PF04084"/>
    </source>
</evidence>
<evidence type="ECO:0000256" key="1">
    <source>
        <dbReference type="ARBA" id="ARBA00004123"/>
    </source>
</evidence>
<accession>A0A8X7CB99</accession>
<protein>
    <recommendedName>
        <fullName evidence="3 6">Origin recognition complex subunit 2</fullName>
    </recommendedName>
</protein>
<dbReference type="OrthoDB" id="20198at2759"/>
<dbReference type="GO" id="GO:0006260">
    <property type="term" value="P:DNA replication"/>
    <property type="evidence" value="ECO:0007669"/>
    <property type="project" value="UniProtKB-UniRule"/>
</dbReference>
<dbReference type="PANTHER" id="PTHR14052">
    <property type="entry name" value="ORIGIN RECOGNITION COMPLEX SUBUNIT 2"/>
    <property type="match status" value="1"/>
</dbReference>
<gene>
    <name evidence="10" type="primary">orc2</name>
    <name evidence="10" type="ORF">TNIN_43651</name>
</gene>
<evidence type="ECO:0000313" key="10">
    <source>
        <dbReference type="EMBL" id="GFY60032.1"/>
    </source>
</evidence>
<feature type="domain" description="Origin recognition complex subunit 2 RecA-like" evidence="8">
    <location>
        <begin position="330"/>
        <end position="491"/>
    </location>
</feature>
<feature type="domain" description="Origin recognition complex subunit 2 winged-helix" evidence="9">
    <location>
        <begin position="548"/>
        <end position="604"/>
    </location>
</feature>
<feature type="compositionally biased region" description="Acidic residues" evidence="7">
    <location>
        <begin position="245"/>
        <end position="263"/>
    </location>
</feature>
<name>A0A8X7CB99_9ARAC</name>
<sequence length="616" mass="70602">MWKHCFNVDTSTPFSCITPIDSFNHVEFREELLTSTPKHGTHPEFLRLLALEVINGVPDQALIIYTDGSHSDTDRTKEDIICATMKPNISSSEPYEDYQPAAGLFGEQDVDGKAVFKVTPLKCSKSTKTSNGNESENLPEVTAAFPKAETPKRSLNQQRIKPEPVSTGKLSQQLSNISLTSPLAKSLHKQLHRRTNQDSARKLSQRSLNAEFTSPEAETPVQQRSSRRQGMKRELANLRISSLESDPEDSDESISSDDLESEIPEQRKLSQGRQNKDHSAKTFPETYFLAQKQKKTATSNRTLSSLKLERTDIAELQKILKNAPDHHKKEKEALFKHYQLLFPKWKFLLHEGFNILLYGVGSKLKILNSFCKECLSDALYVTIHGFFPSLTLKQVLSSITEEALEYEGKFSSNYEHAEYIKKYFSEENDQLYLIFHNLDGMSLRNMKTQMLLSSLAVIPNIHFVASIDHINSPLMWDQIMLSHFRWVWFDVTMFEPYVLETSYEDSIFKDKSSHLLLSSLLNVYHGLNSNGQGVFKILAKHQFEQRENSFLGLSFHEWYQECREAFLVTSEVTMQAQLSEFKNHKLLNSRKSIEGCELWYIPVDVVTLEQFLDSCK</sequence>
<feature type="region of interest" description="Disordered" evidence="7">
    <location>
        <begin position="124"/>
        <end position="281"/>
    </location>
</feature>
<feature type="compositionally biased region" description="Basic and acidic residues" evidence="7">
    <location>
        <begin position="264"/>
        <end position="280"/>
    </location>
</feature>
<dbReference type="InterPro" id="IPR056772">
    <property type="entry name" value="RecA-like_ORC2"/>
</dbReference>
<evidence type="ECO:0000256" key="4">
    <source>
        <dbReference type="ARBA" id="ARBA00022705"/>
    </source>
</evidence>
<organism evidence="10 11">
    <name type="scientific">Trichonephila inaurata madagascariensis</name>
    <dbReference type="NCBI Taxonomy" id="2747483"/>
    <lineage>
        <taxon>Eukaryota</taxon>
        <taxon>Metazoa</taxon>
        <taxon>Ecdysozoa</taxon>
        <taxon>Arthropoda</taxon>
        <taxon>Chelicerata</taxon>
        <taxon>Arachnida</taxon>
        <taxon>Araneae</taxon>
        <taxon>Araneomorphae</taxon>
        <taxon>Entelegynae</taxon>
        <taxon>Araneoidea</taxon>
        <taxon>Nephilidae</taxon>
        <taxon>Trichonephila</taxon>
        <taxon>Trichonephila inaurata</taxon>
    </lineage>
</organism>
<comment type="caution">
    <text evidence="10">The sequence shown here is derived from an EMBL/GenBank/DDBJ whole genome shotgun (WGS) entry which is preliminary data.</text>
</comment>